<proteinExistence type="predicted"/>
<evidence type="ECO:0000259" key="2">
    <source>
        <dbReference type="PROSITE" id="PS50943"/>
    </source>
</evidence>
<evidence type="ECO:0000313" key="5">
    <source>
        <dbReference type="Proteomes" id="UP000283497"/>
    </source>
</evidence>
<sequence length="104" mass="11920">MHMMESLGNRLKQLRQNNRLRQDQVASLVGVNKNTMCSYENDVRQPSYEILVRLATIYRVSTDYLLGCESKRTVDVSGLTPKEIQTITELVADMTEKNKKLEGL</sequence>
<dbReference type="SMART" id="SM00530">
    <property type="entry name" value="HTH_XRE"/>
    <property type="match status" value="1"/>
</dbReference>
<dbReference type="SUPFAM" id="SSF47413">
    <property type="entry name" value="lambda repressor-like DNA-binding domains"/>
    <property type="match status" value="1"/>
</dbReference>
<feature type="domain" description="HTH cro/C1-type" evidence="2">
    <location>
        <begin position="11"/>
        <end position="65"/>
    </location>
</feature>
<dbReference type="CDD" id="cd00093">
    <property type="entry name" value="HTH_XRE"/>
    <property type="match status" value="1"/>
</dbReference>
<dbReference type="Proteomes" id="UP000286561">
    <property type="component" value="Unassembled WGS sequence"/>
</dbReference>
<reference evidence="5 6" key="1">
    <citation type="submission" date="2018-08" db="EMBL/GenBank/DDBJ databases">
        <title>A genome reference for cultivated species of the human gut microbiota.</title>
        <authorList>
            <person name="Zou Y."/>
            <person name="Xue W."/>
            <person name="Luo G."/>
        </authorList>
    </citation>
    <scope>NUCLEOTIDE SEQUENCE [LARGE SCALE GENOMIC DNA]</scope>
    <source>
        <strain evidence="4 5">AF45-14BH</strain>
        <strain evidence="3 6">AM48-23BH</strain>
    </source>
</reference>
<evidence type="ECO:0000256" key="1">
    <source>
        <dbReference type="ARBA" id="ARBA00023125"/>
    </source>
</evidence>
<accession>A0A415G3I1</accession>
<dbReference type="PANTHER" id="PTHR46558:SF11">
    <property type="entry name" value="HTH-TYPE TRANSCRIPTIONAL REGULATOR XRE"/>
    <property type="match status" value="1"/>
</dbReference>
<gene>
    <name evidence="4" type="ORF">DW068_15510</name>
    <name evidence="3" type="ORF">DW972_13855</name>
</gene>
<protein>
    <submittedName>
        <fullName evidence="4">XRE family transcriptional regulator</fullName>
    </submittedName>
</protein>
<comment type="caution">
    <text evidence="4">The sequence shown here is derived from an EMBL/GenBank/DDBJ whole genome shotgun (WGS) entry which is preliminary data.</text>
</comment>
<evidence type="ECO:0000313" key="4">
    <source>
        <dbReference type="EMBL" id="RHK33573.1"/>
    </source>
</evidence>
<organism evidence="4 5">
    <name type="scientific">Anaerobutyricum hallii</name>
    <dbReference type="NCBI Taxonomy" id="39488"/>
    <lineage>
        <taxon>Bacteria</taxon>
        <taxon>Bacillati</taxon>
        <taxon>Bacillota</taxon>
        <taxon>Clostridia</taxon>
        <taxon>Lachnospirales</taxon>
        <taxon>Lachnospiraceae</taxon>
        <taxon>Anaerobutyricum</taxon>
    </lineage>
</organism>
<evidence type="ECO:0000313" key="3">
    <source>
        <dbReference type="EMBL" id="RGZ78011.1"/>
    </source>
</evidence>
<name>A0A415G3I1_9FIRM</name>
<dbReference type="Pfam" id="PF13560">
    <property type="entry name" value="HTH_31"/>
    <property type="match status" value="1"/>
</dbReference>
<dbReference type="PANTHER" id="PTHR46558">
    <property type="entry name" value="TRACRIPTIONAL REGULATORY PROTEIN-RELATED-RELATED"/>
    <property type="match status" value="1"/>
</dbReference>
<dbReference type="EMBL" id="QRNJ01000089">
    <property type="protein sequence ID" value="RHK33573.1"/>
    <property type="molecule type" value="Genomic_DNA"/>
</dbReference>
<dbReference type="InterPro" id="IPR010982">
    <property type="entry name" value="Lambda_DNA-bd_dom_sf"/>
</dbReference>
<dbReference type="PROSITE" id="PS50943">
    <property type="entry name" value="HTH_CROC1"/>
    <property type="match status" value="1"/>
</dbReference>
<evidence type="ECO:0000313" key="6">
    <source>
        <dbReference type="Proteomes" id="UP000286561"/>
    </source>
</evidence>
<dbReference type="AlphaFoldDB" id="A0A415G3I1"/>
<keyword evidence="1" id="KW-0238">DNA-binding</keyword>
<dbReference type="Proteomes" id="UP000283497">
    <property type="component" value="Unassembled WGS sequence"/>
</dbReference>
<dbReference type="GO" id="GO:0003677">
    <property type="term" value="F:DNA binding"/>
    <property type="evidence" value="ECO:0007669"/>
    <property type="project" value="UniProtKB-KW"/>
</dbReference>
<dbReference type="Gene3D" id="1.10.260.40">
    <property type="entry name" value="lambda repressor-like DNA-binding domains"/>
    <property type="match status" value="1"/>
</dbReference>
<dbReference type="InterPro" id="IPR001387">
    <property type="entry name" value="Cro/C1-type_HTH"/>
</dbReference>
<dbReference type="EMBL" id="QSEP01000140">
    <property type="protein sequence ID" value="RGZ78011.1"/>
    <property type="molecule type" value="Genomic_DNA"/>
</dbReference>